<protein>
    <submittedName>
        <fullName evidence="5">DNA-binding transcriptional regulator, CsgD family</fullName>
    </submittedName>
</protein>
<gene>
    <name evidence="5" type="ORF">SAMN05444320_105382</name>
</gene>
<dbReference type="PROSITE" id="PS50043">
    <property type="entry name" value="HTH_LUXR_2"/>
    <property type="match status" value="1"/>
</dbReference>
<dbReference type="RefSeq" id="WP_073484535.1">
    <property type="nucleotide sequence ID" value="NZ_FQVN01000005.1"/>
</dbReference>
<dbReference type="Proteomes" id="UP000184501">
    <property type="component" value="Unassembled WGS sequence"/>
</dbReference>
<dbReference type="STRING" id="2017.SAMN05444320_105382"/>
<dbReference type="Gene3D" id="1.10.10.10">
    <property type="entry name" value="Winged helix-like DNA-binding domain superfamily/Winged helix DNA-binding domain"/>
    <property type="match status" value="1"/>
</dbReference>
<evidence type="ECO:0000313" key="5">
    <source>
        <dbReference type="EMBL" id="SHF89369.1"/>
    </source>
</evidence>
<dbReference type="EMBL" id="FQVN01000005">
    <property type="protein sequence ID" value="SHF89369.1"/>
    <property type="molecule type" value="Genomic_DNA"/>
</dbReference>
<dbReference type="SMART" id="SM00421">
    <property type="entry name" value="HTH_LUXR"/>
    <property type="match status" value="1"/>
</dbReference>
<evidence type="ECO:0000259" key="4">
    <source>
        <dbReference type="PROSITE" id="PS50043"/>
    </source>
</evidence>
<dbReference type="AlphaFoldDB" id="A0A1M5FD04"/>
<dbReference type="CDD" id="cd06170">
    <property type="entry name" value="LuxR_C_like"/>
    <property type="match status" value="1"/>
</dbReference>
<evidence type="ECO:0000313" key="6">
    <source>
        <dbReference type="Proteomes" id="UP000184501"/>
    </source>
</evidence>
<dbReference type="InterPro" id="IPR000792">
    <property type="entry name" value="Tscrpt_reg_LuxR_C"/>
</dbReference>
<dbReference type="PRINTS" id="PR00038">
    <property type="entry name" value="HTHLUXR"/>
</dbReference>
<dbReference type="InterPro" id="IPR036388">
    <property type="entry name" value="WH-like_DNA-bd_sf"/>
</dbReference>
<dbReference type="GO" id="GO:0006355">
    <property type="term" value="P:regulation of DNA-templated transcription"/>
    <property type="evidence" value="ECO:0007669"/>
    <property type="project" value="InterPro"/>
</dbReference>
<evidence type="ECO:0000256" key="2">
    <source>
        <dbReference type="ARBA" id="ARBA00023125"/>
    </source>
</evidence>
<dbReference type="InterPro" id="IPR016032">
    <property type="entry name" value="Sig_transdc_resp-reg_C-effctor"/>
</dbReference>
<keyword evidence="6" id="KW-1185">Reference proteome</keyword>
<keyword evidence="1" id="KW-0805">Transcription regulation</keyword>
<dbReference type="Pfam" id="PF00196">
    <property type="entry name" value="GerE"/>
    <property type="match status" value="1"/>
</dbReference>
<proteinExistence type="predicted"/>
<organism evidence="5 6">
    <name type="scientific">Streptoalloteichus hindustanus</name>
    <dbReference type="NCBI Taxonomy" id="2017"/>
    <lineage>
        <taxon>Bacteria</taxon>
        <taxon>Bacillati</taxon>
        <taxon>Actinomycetota</taxon>
        <taxon>Actinomycetes</taxon>
        <taxon>Pseudonocardiales</taxon>
        <taxon>Pseudonocardiaceae</taxon>
        <taxon>Streptoalloteichus</taxon>
    </lineage>
</organism>
<feature type="domain" description="HTH luxR-type" evidence="4">
    <location>
        <begin position="288"/>
        <end position="351"/>
    </location>
</feature>
<dbReference type="PROSITE" id="PS00622">
    <property type="entry name" value="HTH_LUXR_1"/>
    <property type="match status" value="1"/>
</dbReference>
<dbReference type="GO" id="GO:0003677">
    <property type="term" value="F:DNA binding"/>
    <property type="evidence" value="ECO:0007669"/>
    <property type="project" value="UniProtKB-KW"/>
</dbReference>
<keyword evidence="2 5" id="KW-0238">DNA-binding</keyword>
<reference evidence="5 6" key="1">
    <citation type="submission" date="2016-11" db="EMBL/GenBank/DDBJ databases">
        <authorList>
            <person name="Jaros S."/>
            <person name="Januszkiewicz K."/>
            <person name="Wedrychowicz H."/>
        </authorList>
    </citation>
    <scope>NUCLEOTIDE SEQUENCE [LARGE SCALE GENOMIC DNA]</scope>
    <source>
        <strain evidence="5 6">DSM 44523</strain>
    </source>
</reference>
<sequence>MTVHIGRATSRLETISAALPDVAGQSLTATELGAELSRLVGQVVPHDGYMYVGLDPLTEAGCFFGKENGYSTAASRRLERDDDLGGDVNPFRRLMSGSSQVGVLSADMPEFRNSARLRDVMMVEGFGSELRIVAPDRGVVWGALVLLRERDRRPFSWDEALSAQRLVPSLAVALRRFIGAKPLRPTRLTRPPGVVLVGANDQIASATPSGYQWLDELARDAAVDDGQLSGLLWNITYRARRATTEPVIARIPTPDGWVAMHAQPLQPGPQAEVAVTIQPAPASLLLPALAAWYGLTRREREILDQSVNGLPAKQIARALRLSQHTVHDHLKAIYHKTGVSGREELLAGITS</sequence>
<evidence type="ECO:0000256" key="1">
    <source>
        <dbReference type="ARBA" id="ARBA00023015"/>
    </source>
</evidence>
<dbReference type="PANTHER" id="PTHR44688:SF16">
    <property type="entry name" value="DNA-BINDING TRANSCRIPTIONAL ACTIVATOR DEVR_DOSR"/>
    <property type="match status" value="1"/>
</dbReference>
<dbReference type="SUPFAM" id="SSF46894">
    <property type="entry name" value="C-terminal effector domain of the bipartite response regulators"/>
    <property type="match status" value="1"/>
</dbReference>
<dbReference type="OrthoDB" id="9815744at2"/>
<evidence type="ECO:0000256" key="3">
    <source>
        <dbReference type="ARBA" id="ARBA00023163"/>
    </source>
</evidence>
<name>A0A1M5FD04_STRHI</name>
<accession>A0A1M5FD04</accession>
<keyword evidence="3" id="KW-0804">Transcription</keyword>
<dbReference type="PANTHER" id="PTHR44688">
    <property type="entry name" value="DNA-BINDING TRANSCRIPTIONAL ACTIVATOR DEVR_DOSR"/>
    <property type="match status" value="1"/>
</dbReference>